<dbReference type="RefSeq" id="WP_079684857.1">
    <property type="nucleotide sequence ID" value="NZ_FUZU01000001.1"/>
</dbReference>
<evidence type="ECO:0000313" key="2">
    <source>
        <dbReference type="Proteomes" id="UP000190961"/>
    </source>
</evidence>
<dbReference type="EMBL" id="FUZU01000001">
    <property type="protein sequence ID" value="SKC40688.1"/>
    <property type="molecule type" value="Genomic_DNA"/>
</dbReference>
<accession>A0A1T5INT1</accession>
<dbReference type="AlphaFoldDB" id="A0A1T5INT1"/>
<sequence>MKTFLTLLILCIVIASCKQKNPESGTSDTTYITRNYLTVRKYLDTLNAKMQGELDSTGAYTIPYTDLTNGKKRLVFIGASHGRSVGDPQFTLIEKVFKEANPEIAFNEGGQIPEDRIYPSLDSAVRHDGETGCLKYLCDEADIKMLNGDMDDQEEFAALQKTIPKDQIHLYMAVERFLNPYKHGRYNDMALEEAYQKKFIAYLNRSKFILTDKEKSFPYLQKLYKHHLNQELILDSLLEVHEYYLIDEGIFGNVGRATKEVRDHALLKKIDEALNKYDRVFVVFGGSHRIAVEPALKQIISKNR</sequence>
<evidence type="ECO:0000313" key="1">
    <source>
        <dbReference type="EMBL" id="SKC40688.1"/>
    </source>
</evidence>
<reference evidence="1 2" key="1">
    <citation type="submission" date="2017-02" db="EMBL/GenBank/DDBJ databases">
        <authorList>
            <person name="Peterson S.W."/>
        </authorList>
    </citation>
    <scope>NUCLEOTIDE SEQUENCE [LARGE SCALE GENOMIC DNA]</scope>
    <source>
        <strain evidence="1 2">DSM 25262</strain>
    </source>
</reference>
<name>A0A1T5INT1_9BACT</name>
<dbReference type="PROSITE" id="PS51257">
    <property type="entry name" value="PROKAR_LIPOPROTEIN"/>
    <property type="match status" value="1"/>
</dbReference>
<keyword evidence="2" id="KW-1185">Reference proteome</keyword>
<organism evidence="1 2">
    <name type="scientific">Ohtaekwangia koreensis</name>
    <dbReference type="NCBI Taxonomy" id="688867"/>
    <lineage>
        <taxon>Bacteria</taxon>
        <taxon>Pseudomonadati</taxon>
        <taxon>Bacteroidota</taxon>
        <taxon>Cytophagia</taxon>
        <taxon>Cytophagales</taxon>
        <taxon>Fulvivirgaceae</taxon>
        <taxon>Ohtaekwangia</taxon>
    </lineage>
</organism>
<dbReference type="Proteomes" id="UP000190961">
    <property type="component" value="Unassembled WGS sequence"/>
</dbReference>
<proteinExistence type="predicted"/>
<dbReference type="STRING" id="688867.SAMN05660236_0212"/>
<dbReference type="OrthoDB" id="644156at2"/>
<protein>
    <submittedName>
        <fullName evidence="1">Uncharacterized protein</fullName>
    </submittedName>
</protein>
<gene>
    <name evidence="1" type="ORF">SAMN05660236_0212</name>
</gene>